<gene>
    <name evidence="2" type="ORF">BJ878DRAFT_570712</name>
</gene>
<keyword evidence="1" id="KW-0732">Signal</keyword>
<dbReference type="PANTHER" id="PTHR40640:SF1">
    <property type="entry name" value="ANCHORED GLYCOPROTEIN, PUTATIVE (AFU_ORTHOLOGUE AFUA_8G04860)-RELATED"/>
    <property type="match status" value="1"/>
</dbReference>
<evidence type="ECO:0000313" key="2">
    <source>
        <dbReference type="EMBL" id="KAG9240815.1"/>
    </source>
</evidence>
<evidence type="ECO:0000256" key="1">
    <source>
        <dbReference type="SAM" id="SignalP"/>
    </source>
</evidence>
<name>A0A9P7YX12_9HELO</name>
<proteinExistence type="predicted"/>
<dbReference type="OrthoDB" id="4991875at2759"/>
<organism evidence="2 3">
    <name type="scientific">Calycina marina</name>
    <dbReference type="NCBI Taxonomy" id="1763456"/>
    <lineage>
        <taxon>Eukaryota</taxon>
        <taxon>Fungi</taxon>
        <taxon>Dikarya</taxon>
        <taxon>Ascomycota</taxon>
        <taxon>Pezizomycotina</taxon>
        <taxon>Leotiomycetes</taxon>
        <taxon>Helotiales</taxon>
        <taxon>Pezizellaceae</taxon>
        <taxon>Calycina</taxon>
    </lineage>
</organism>
<evidence type="ECO:0008006" key="4">
    <source>
        <dbReference type="Google" id="ProtNLM"/>
    </source>
</evidence>
<protein>
    <recommendedName>
        <fullName evidence="4">GPI anchored cell wall protein</fullName>
    </recommendedName>
</protein>
<dbReference type="Proteomes" id="UP000887226">
    <property type="component" value="Unassembled WGS sequence"/>
</dbReference>
<keyword evidence="3" id="KW-1185">Reference proteome</keyword>
<feature type="chain" id="PRO_5040495640" description="GPI anchored cell wall protein" evidence="1">
    <location>
        <begin position="21"/>
        <end position="237"/>
    </location>
</feature>
<evidence type="ECO:0000313" key="3">
    <source>
        <dbReference type="Proteomes" id="UP000887226"/>
    </source>
</evidence>
<dbReference type="AlphaFoldDB" id="A0A9P7YX12"/>
<accession>A0A9P7YX12</accession>
<dbReference type="PANTHER" id="PTHR40640">
    <property type="entry name" value="ANCHORED GLYCOPROTEIN, PUTATIVE (AFU_ORTHOLOGUE AFUA_8G04860)-RELATED"/>
    <property type="match status" value="1"/>
</dbReference>
<comment type="caution">
    <text evidence="2">The sequence shown here is derived from an EMBL/GenBank/DDBJ whole genome shotgun (WGS) entry which is preliminary data.</text>
</comment>
<sequence length="237" mass="23586">MLQLATFATVLAVATVGVQAKDKAVTTSLFMVGFDSESLVGSVIASDASATTFSVACAETKNCDLPTNFIFTQGTSTMHYDFTYSPTASDDPARTIDVGCVIKASNGLCSKSLEATLGSITSTAASATTTFTDGGSALGGYQTVTITAGNLVIPSSTAVSTTTKTTSSSTTAAPLTTLSAASSSATSTTSADEDFFEATKSIAIVASSTSNGGSMPMNTGNVGYIAGAAAMVALVAL</sequence>
<reference evidence="2" key="1">
    <citation type="journal article" date="2021" name="IMA Fungus">
        <title>Genomic characterization of three marine fungi, including Emericellopsis atlantica sp. nov. with signatures of a generalist lifestyle and marine biomass degradation.</title>
        <authorList>
            <person name="Hagestad O.C."/>
            <person name="Hou L."/>
            <person name="Andersen J.H."/>
            <person name="Hansen E.H."/>
            <person name="Altermark B."/>
            <person name="Li C."/>
            <person name="Kuhnert E."/>
            <person name="Cox R.J."/>
            <person name="Crous P.W."/>
            <person name="Spatafora J.W."/>
            <person name="Lail K."/>
            <person name="Amirebrahimi M."/>
            <person name="Lipzen A."/>
            <person name="Pangilinan J."/>
            <person name="Andreopoulos W."/>
            <person name="Hayes R.D."/>
            <person name="Ng V."/>
            <person name="Grigoriev I.V."/>
            <person name="Jackson S.A."/>
            <person name="Sutton T.D.S."/>
            <person name="Dobson A.D.W."/>
            <person name="Rama T."/>
        </authorList>
    </citation>
    <scope>NUCLEOTIDE SEQUENCE</scope>
    <source>
        <strain evidence="2">TRa3180A</strain>
    </source>
</reference>
<dbReference type="EMBL" id="MU254337">
    <property type="protein sequence ID" value="KAG9240815.1"/>
    <property type="molecule type" value="Genomic_DNA"/>
</dbReference>
<feature type="signal peptide" evidence="1">
    <location>
        <begin position="1"/>
        <end position="20"/>
    </location>
</feature>